<dbReference type="InterPro" id="IPR013210">
    <property type="entry name" value="LRR_N_plant-typ"/>
</dbReference>
<dbReference type="PANTHER" id="PTHR48063:SF101">
    <property type="entry name" value="LRR RECEPTOR-LIKE SERINE_THREONINE-PROTEIN KINASE FLS2"/>
    <property type="match status" value="1"/>
</dbReference>
<dbReference type="SMART" id="SM00369">
    <property type="entry name" value="LRR_TYP"/>
    <property type="match status" value="7"/>
</dbReference>
<gene>
    <name evidence="13" type="ORF">Salat_0905500</name>
</gene>
<dbReference type="AlphaFoldDB" id="A0AAE2CRE9"/>
<sequence>MPILTHSSRVNDINRVRCLESERQALLKIKDELVDAYGRLSSWGNDENSRDDCCEWRGVHCHNRSNHVTQLDLAFNQLQGKISPSLLELQHLRYLDLSYNDFEYAPIPEFIASLTKLRYLNLARANFNGPIPHRIGNLSKLLYFDISHNDCYSENLDWVLSLDLLEHLGLSSTNLSKATNWLQAVSKLTSINELYLGEGDLPEIPLSLLPKINGSSPLSILDLSSNLYPSIMTLAHWFSNFSSTGFTSINLAGNSMAGPIPDIFENTISLEYLDLSQCDIQGGIPKYFGNFSSLTHLYLYESNLTGDFFELIMNLSGPAQKKLEYLVLSENNLSGSFPNISGFSSLIHLQLERNQLSGSIQEGHLRLPHLDFLAMSSNRLTGPVPDLSFSSSLGFLHLDNNMFNGTLTQSIGRLPQLLVLDLSFNSFLEVKFNSNWIPAFQLSYLNLRQCKLGKYFPTWIKTQNELEHIDISNTGISDILPSWFVLVSPRLIYLNASNNQMYGPISALTDPLLPHPRLRATVLDISRNRITGPVDFLCYVQEWGLLDLSDNLFSSQIPDCFANFQWLRFLNLANNHLSGGIPYSFGSLSALTLLHLRNNSLSGGLPTSMRNCTSLEMIDVGDNRLTGEIPDWIGDSFPELRVLVLRSNVFYGSMPSSICHLAKLQILDISSNKIDGIMPECVQDFIGMTTDLNPDPFSKPWGELLVPSDYTWEMSNIQFFQSAYFMWKGKEVKYTNHLGLVKLIDFSNNSLEGEIPPSITKLIGLVGLNISRNNLVRQIPLDIGKLKSLNFLDFSRNHLDGGIPTSLGDLSHLGVLDLSYNNLSGRIPLNNQGLTFPESAYVGNDGLCGRPLIKSCPGDEPNQDPNSRFDGSNVMKARESEDDGFITKGFYITLGLGFVVGFWGILGMILLDKRFRYAFFKQLDTIGELVLVKVELNKARFANIFSSSVSN</sequence>
<dbReference type="InterPro" id="IPR046956">
    <property type="entry name" value="RLP23-like"/>
</dbReference>
<name>A0AAE2CRE9_9LAMI</name>
<evidence type="ECO:0000256" key="6">
    <source>
        <dbReference type="ARBA" id="ARBA00022729"/>
    </source>
</evidence>
<dbReference type="FunFam" id="3.80.10.10:FF:000095">
    <property type="entry name" value="LRR receptor-like serine/threonine-protein kinase GSO1"/>
    <property type="match status" value="1"/>
</dbReference>
<organism evidence="13 14">
    <name type="scientific">Sesamum alatum</name>
    <dbReference type="NCBI Taxonomy" id="300844"/>
    <lineage>
        <taxon>Eukaryota</taxon>
        <taxon>Viridiplantae</taxon>
        <taxon>Streptophyta</taxon>
        <taxon>Embryophyta</taxon>
        <taxon>Tracheophyta</taxon>
        <taxon>Spermatophyta</taxon>
        <taxon>Magnoliopsida</taxon>
        <taxon>eudicotyledons</taxon>
        <taxon>Gunneridae</taxon>
        <taxon>Pentapetalae</taxon>
        <taxon>asterids</taxon>
        <taxon>lamiids</taxon>
        <taxon>Lamiales</taxon>
        <taxon>Pedaliaceae</taxon>
        <taxon>Sesamum</taxon>
    </lineage>
</organism>
<dbReference type="Gene3D" id="3.80.10.10">
    <property type="entry name" value="Ribonuclease Inhibitor"/>
    <property type="match status" value="3"/>
</dbReference>
<evidence type="ECO:0000256" key="9">
    <source>
        <dbReference type="ARBA" id="ARBA00023136"/>
    </source>
</evidence>
<evidence type="ECO:0000313" key="14">
    <source>
        <dbReference type="Proteomes" id="UP001293254"/>
    </source>
</evidence>
<dbReference type="Pfam" id="PF08263">
    <property type="entry name" value="LRRNT_2"/>
    <property type="match status" value="1"/>
</dbReference>
<feature type="domain" description="Leucine-rich repeat-containing N-terminal plant-type" evidence="12">
    <location>
        <begin position="20"/>
        <end position="61"/>
    </location>
</feature>
<evidence type="ECO:0000256" key="3">
    <source>
        <dbReference type="ARBA" id="ARBA00022475"/>
    </source>
</evidence>
<dbReference type="GO" id="GO:0005886">
    <property type="term" value="C:plasma membrane"/>
    <property type="evidence" value="ECO:0007669"/>
    <property type="project" value="UniProtKB-SubCell"/>
</dbReference>
<keyword evidence="7" id="KW-0677">Repeat</keyword>
<keyword evidence="8 11" id="KW-1133">Transmembrane helix</keyword>
<evidence type="ECO:0000256" key="4">
    <source>
        <dbReference type="ARBA" id="ARBA00022614"/>
    </source>
</evidence>
<feature type="transmembrane region" description="Helical" evidence="11">
    <location>
        <begin position="890"/>
        <end position="911"/>
    </location>
</feature>
<dbReference type="Pfam" id="PF00560">
    <property type="entry name" value="LRR_1"/>
    <property type="match status" value="9"/>
</dbReference>
<keyword evidence="13" id="KW-0675">Receptor</keyword>
<keyword evidence="6" id="KW-0732">Signal</keyword>
<dbReference type="FunFam" id="3.80.10.10:FF:000213">
    <property type="entry name" value="Tyrosine-sulfated glycopeptide receptor 1"/>
    <property type="match status" value="1"/>
</dbReference>
<keyword evidence="10" id="KW-0325">Glycoprotein</keyword>
<dbReference type="SUPFAM" id="SSF52058">
    <property type="entry name" value="L domain-like"/>
    <property type="match status" value="2"/>
</dbReference>
<comment type="subcellular location">
    <subcellularLocation>
        <location evidence="1">Cell membrane</location>
        <topology evidence="1">Single-pass type I membrane protein</topology>
    </subcellularLocation>
</comment>
<accession>A0AAE2CRE9</accession>
<dbReference type="EMBL" id="JACGWO010000003">
    <property type="protein sequence ID" value="KAK4431434.1"/>
    <property type="molecule type" value="Genomic_DNA"/>
</dbReference>
<reference evidence="13" key="1">
    <citation type="submission" date="2020-06" db="EMBL/GenBank/DDBJ databases">
        <authorList>
            <person name="Li T."/>
            <person name="Hu X."/>
            <person name="Zhang T."/>
            <person name="Song X."/>
            <person name="Zhang H."/>
            <person name="Dai N."/>
            <person name="Sheng W."/>
            <person name="Hou X."/>
            <person name="Wei L."/>
        </authorList>
    </citation>
    <scope>NUCLEOTIDE SEQUENCE</scope>
    <source>
        <strain evidence="13">3651</strain>
        <tissue evidence="13">Leaf</tissue>
    </source>
</reference>
<evidence type="ECO:0000256" key="2">
    <source>
        <dbReference type="ARBA" id="ARBA00009592"/>
    </source>
</evidence>
<dbReference type="FunFam" id="3.80.10.10:FF:000129">
    <property type="entry name" value="Leucine-rich repeat receptor-like kinase"/>
    <property type="match status" value="1"/>
</dbReference>
<dbReference type="GO" id="GO:0006952">
    <property type="term" value="P:defense response"/>
    <property type="evidence" value="ECO:0007669"/>
    <property type="project" value="UniProtKB-ARBA"/>
</dbReference>
<evidence type="ECO:0000256" key="1">
    <source>
        <dbReference type="ARBA" id="ARBA00004251"/>
    </source>
</evidence>
<dbReference type="PANTHER" id="PTHR48063">
    <property type="entry name" value="LRR RECEPTOR-LIKE KINASE"/>
    <property type="match status" value="1"/>
</dbReference>
<dbReference type="SUPFAM" id="SSF52047">
    <property type="entry name" value="RNI-like"/>
    <property type="match status" value="1"/>
</dbReference>
<protein>
    <submittedName>
        <fullName evidence="13">Receptor-like protein EIX1</fullName>
    </submittedName>
</protein>
<dbReference type="GO" id="GO:0051707">
    <property type="term" value="P:response to other organism"/>
    <property type="evidence" value="ECO:0007669"/>
    <property type="project" value="UniProtKB-ARBA"/>
</dbReference>
<dbReference type="InterPro" id="IPR003591">
    <property type="entry name" value="Leu-rich_rpt_typical-subtyp"/>
</dbReference>
<evidence type="ECO:0000259" key="12">
    <source>
        <dbReference type="Pfam" id="PF08263"/>
    </source>
</evidence>
<reference evidence="13" key="2">
    <citation type="journal article" date="2024" name="Plant">
        <title>Genomic evolution and insights into agronomic trait innovations of Sesamum species.</title>
        <authorList>
            <person name="Miao H."/>
            <person name="Wang L."/>
            <person name="Qu L."/>
            <person name="Liu H."/>
            <person name="Sun Y."/>
            <person name="Le M."/>
            <person name="Wang Q."/>
            <person name="Wei S."/>
            <person name="Zheng Y."/>
            <person name="Lin W."/>
            <person name="Duan Y."/>
            <person name="Cao H."/>
            <person name="Xiong S."/>
            <person name="Wang X."/>
            <person name="Wei L."/>
            <person name="Li C."/>
            <person name="Ma Q."/>
            <person name="Ju M."/>
            <person name="Zhao R."/>
            <person name="Li G."/>
            <person name="Mu C."/>
            <person name="Tian Q."/>
            <person name="Mei H."/>
            <person name="Zhang T."/>
            <person name="Gao T."/>
            <person name="Zhang H."/>
        </authorList>
    </citation>
    <scope>NUCLEOTIDE SEQUENCE</scope>
    <source>
        <strain evidence="13">3651</strain>
    </source>
</reference>
<keyword evidence="14" id="KW-1185">Reference proteome</keyword>
<evidence type="ECO:0000256" key="11">
    <source>
        <dbReference type="SAM" id="Phobius"/>
    </source>
</evidence>
<keyword evidence="4" id="KW-0433">Leucine-rich repeat</keyword>
<dbReference type="Proteomes" id="UP001293254">
    <property type="component" value="Unassembled WGS sequence"/>
</dbReference>
<comment type="caution">
    <text evidence="13">The sequence shown here is derived from an EMBL/GenBank/DDBJ whole genome shotgun (WGS) entry which is preliminary data.</text>
</comment>
<dbReference type="InterPro" id="IPR001611">
    <property type="entry name" value="Leu-rich_rpt"/>
</dbReference>
<dbReference type="Pfam" id="PF13516">
    <property type="entry name" value="LRR_6"/>
    <property type="match status" value="2"/>
</dbReference>
<keyword evidence="5 11" id="KW-0812">Transmembrane</keyword>
<evidence type="ECO:0000313" key="13">
    <source>
        <dbReference type="EMBL" id="KAK4431434.1"/>
    </source>
</evidence>
<evidence type="ECO:0000256" key="8">
    <source>
        <dbReference type="ARBA" id="ARBA00022989"/>
    </source>
</evidence>
<dbReference type="InterPro" id="IPR032675">
    <property type="entry name" value="LRR_dom_sf"/>
</dbReference>
<evidence type="ECO:0000256" key="5">
    <source>
        <dbReference type="ARBA" id="ARBA00022692"/>
    </source>
</evidence>
<keyword evidence="3" id="KW-1003">Cell membrane</keyword>
<keyword evidence="9 11" id="KW-0472">Membrane</keyword>
<proteinExistence type="inferred from homology"/>
<evidence type="ECO:0000256" key="10">
    <source>
        <dbReference type="ARBA" id="ARBA00023180"/>
    </source>
</evidence>
<comment type="similarity">
    <text evidence="2">Belongs to the RLP family.</text>
</comment>
<evidence type="ECO:0000256" key="7">
    <source>
        <dbReference type="ARBA" id="ARBA00022737"/>
    </source>
</evidence>